<evidence type="ECO:0000313" key="1">
    <source>
        <dbReference type="EMBL" id="CDM33661.1"/>
    </source>
</evidence>
<dbReference type="OrthoDB" id="5412996at2759"/>
<dbReference type="STRING" id="1365484.W6QC53"/>
<proteinExistence type="predicted"/>
<sequence length="78" mass="9158">MEKSLETGLFWICLALRYSSMFDEIYWNFIDTKFHGPFTTIEDQPTLLSTEEQVEIDAFVETKMQEASEGNLVTYLQH</sequence>
<name>W6QC53_PENRF</name>
<protein>
    <submittedName>
        <fullName evidence="1">Genomic scaffold, ProqFM164S03</fullName>
    </submittedName>
</protein>
<reference evidence="1" key="1">
    <citation type="journal article" date="2014" name="Nat. Commun.">
        <title>Multiple recent horizontal transfers of a large genomic region in cheese making fungi.</title>
        <authorList>
            <person name="Cheeseman K."/>
            <person name="Ropars J."/>
            <person name="Renault P."/>
            <person name="Dupont J."/>
            <person name="Gouzy J."/>
            <person name="Branca A."/>
            <person name="Abraham A.L."/>
            <person name="Ceppi M."/>
            <person name="Conseiller E."/>
            <person name="Debuchy R."/>
            <person name="Malagnac F."/>
            <person name="Goarin A."/>
            <person name="Silar P."/>
            <person name="Lacoste S."/>
            <person name="Sallet E."/>
            <person name="Bensimon A."/>
            <person name="Giraud T."/>
            <person name="Brygoo Y."/>
        </authorList>
    </citation>
    <scope>NUCLEOTIDE SEQUENCE [LARGE SCALE GENOMIC DNA]</scope>
    <source>
        <strain evidence="1">FM164</strain>
    </source>
</reference>
<gene>
    <name evidence="1" type="ORF">PROQFM164_S03g000385</name>
</gene>
<dbReference type="EMBL" id="HG792017">
    <property type="protein sequence ID" value="CDM33661.1"/>
    <property type="molecule type" value="Genomic_DNA"/>
</dbReference>
<accession>W6QC53</accession>
<dbReference type="Proteomes" id="UP000030686">
    <property type="component" value="Unassembled WGS sequence"/>
</dbReference>
<dbReference type="AlphaFoldDB" id="W6QC53"/>
<organism evidence="1 2">
    <name type="scientific">Penicillium roqueforti (strain FM164)</name>
    <dbReference type="NCBI Taxonomy" id="1365484"/>
    <lineage>
        <taxon>Eukaryota</taxon>
        <taxon>Fungi</taxon>
        <taxon>Dikarya</taxon>
        <taxon>Ascomycota</taxon>
        <taxon>Pezizomycotina</taxon>
        <taxon>Eurotiomycetes</taxon>
        <taxon>Eurotiomycetidae</taxon>
        <taxon>Eurotiales</taxon>
        <taxon>Aspergillaceae</taxon>
        <taxon>Penicillium</taxon>
    </lineage>
</organism>
<evidence type="ECO:0000313" key="2">
    <source>
        <dbReference type="Proteomes" id="UP000030686"/>
    </source>
</evidence>
<keyword evidence="2" id="KW-1185">Reference proteome</keyword>